<dbReference type="NCBIfam" id="TIGR01573">
    <property type="entry name" value="cas2"/>
    <property type="match status" value="1"/>
</dbReference>
<name>A0A0D0SUW4_STAGA</name>
<dbReference type="Gene3D" id="3.30.70.240">
    <property type="match status" value="1"/>
</dbReference>
<reference evidence="10 13" key="2">
    <citation type="submission" date="2019-07" db="EMBL/GenBank/DDBJ databases">
        <title>Whole genome shotgun sequence of Staphylococcus gallinarum NBRC 109767.</title>
        <authorList>
            <person name="Hosoyama A."/>
            <person name="Uohara A."/>
            <person name="Ohji S."/>
            <person name="Ichikawa N."/>
        </authorList>
    </citation>
    <scope>NUCLEOTIDE SEQUENCE [LARGE SCALE GENOMIC DNA]</scope>
    <source>
        <strain evidence="10 13">NBRC 109767</strain>
    </source>
</reference>
<dbReference type="Proteomes" id="UP000255277">
    <property type="component" value="Unassembled WGS sequence"/>
</dbReference>
<evidence type="ECO:0000313" key="10">
    <source>
        <dbReference type="EMBL" id="GEQ06236.1"/>
    </source>
</evidence>
<dbReference type="RefSeq" id="WP_042737845.1">
    <property type="nucleotide sequence ID" value="NZ_BKAX01000006.1"/>
</dbReference>
<dbReference type="HAMAP" id="MF_01471">
    <property type="entry name" value="Cas2"/>
    <property type="match status" value="1"/>
</dbReference>
<evidence type="ECO:0000256" key="5">
    <source>
        <dbReference type="ARBA" id="ARBA00022759"/>
    </source>
</evidence>
<dbReference type="EC" id="3.1.-.-" evidence="9"/>
<dbReference type="STRING" id="1293.SH09_01535"/>
<accession>A0A0D0SUW4</accession>
<sequence length="102" mass="11993">MRVMIMFDLPTDTKEERRLYSKFRKGLISEGFLMMQYSIYIKSCINKDAAESNVNYVKRILPPNGHVRALTITEKQYEKMKILLGDEDKNIEILGDNRTILF</sequence>
<dbReference type="GO" id="GO:0016787">
    <property type="term" value="F:hydrolase activity"/>
    <property type="evidence" value="ECO:0007669"/>
    <property type="project" value="UniProtKB-KW"/>
</dbReference>
<keyword evidence="5 9" id="KW-0255">Endonuclease</keyword>
<keyword evidence="7 9" id="KW-0460">Magnesium</keyword>
<proteinExistence type="inferred from homology"/>
<reference evidence="11 12" key="1">
    <citation type="submission" date="2018-06" db="EMBL/GenBank/DDBJ databases">
        <authorList>
            <consortium name="Pathogen Informatics"/>
            <person name="Doyle S."/>
        </authorList>
    </citation>
    <scope>NUCLEOTIDE SEQUENCE [LARGE SCALE GENOMIC DNA]</scope>
    <source>
        <strain evidence="11 12">NCTC12195</strain>
    </source>
</reference>
<dbReference type="GO" id="GO:0004521">
    <property type="term" value="F:RNA endonuclease activity"/>
    <property type="evidence" value="ECO:0007669"/>
    <property type="project" value="InterPro"/>
</dbReference>
<evidence type="ECO:0000256" key="3">
    <source>
        <dbReference type="ARBA" id="ARBA00022722"/>
    </source>
</evidence>
<keyword evidence="4 9" id="KW-0479">Metal-binding</keyword>
<protein>
    <recommendedName>
        <fullName evidence="9">CRISPR-associated endoribonuclease Cas2</fullName>
        <ecNumber evidence="9">3.1.-.-</ecNumber>
    </recommendedName>
</protein>
<dbReference type="AlphaFoldDB" id="A0A0D0SUW4"/>
<evidence type="ECO:0000256" key="1">
    <source>
        <dbReference type="ARBA" id="ARBA00001946"/>
    </source>
</evidence>
<dbReference type="SUPFAM" id="SSF143430">
    <property type="entry name" value="TTP0101/SSO1404-like"/>
    <property type="match status" value="1"/>
</dbReference>
<feature type="binding site" evidence="9">
    <location>
        <position position="8"/>
    </location>
    <ligand>
        <name>Mg(2+)</name>
        <dbReference type="ChEBI" id="CHEBI:18420"/>
        <note>catalytic</note>
    </ligand>
</feature>
<dbReference type="EMBL" id="BKAX01000006">
    <property type="protein sequence ID" value="GEQ06236.1"/>
    <property type="molecule type" value="Genomic_DNA"/>
</dbReference>
<dbReference type="EMBL" id="UHDK01000001">
    <property type="protein sequence ID" value="SUM30869.1"/>
    <property type="molecule type" value="Genomic_DNA"/>
</dbReference>
<dbReference type="InterPro" id="IPR021127">
    <property type="entry name" value="CRISPR_associated_Cas2"/>
</dbReference>
<keyword evidence="8 9" id="KW-0051">Antiviral defense</keyword>
<evidence type="ECO:0000256" key="8">
    <source>
        <dbReference type="ARBA" id="ARBA00023118"/>
    </source>
</evidence>
<dbReference type="GO" id="GO:0051607">
    <property type="term" value="P:defense response to virus"/>
    <property type="evidence" value="ECO:0007669"/>
    <property type="project" value="UniProtKB-UniRule"/>
</dbReference>
<comment type="similarity">
    <text evidence="2 9">Belongs to the CRISPR-associated endoribonuclease Cas2 protein family.</text>
</comment>
<dbReference type="OrthoDB" id="9791737at2"/>
<comment type="cofactor">
    <cofactor evidence="1 9">
        <name>Mg(2+)</name>
        <dbReference type="ChEBI" id="CHEBI:18420"/>
    </cofactor>
</comment>
<keyword evidence="3 9" id="KW-0540">Nuclease</keyword>
<dbReference type="CDD" id="cd09638">
    <property type="entry name" value="Cas2_I_II_III"/>
    <property type="match status" value="1"/>
</dbReference>
<evidence type="ECO:0000256" key="6">
    <source>
        <dbReference type="ARBA" id="ARBA00022801"/>
    </source>
</evidence>
<evidence type="ECO:0000313" key="11">
    <source>
        <dbReference type="EMBL" id="SUM30869.1"/>
    </source>
</evidence>
<dbReference type="GO" id="GO:0043571">
    <property type="term" value="P:maintenance of CRISPR repeat elements"/>
    <property type="evidence" value="ECO:0007669"/>
    <property type="project" value="UniProtKB-UniRule"/>
</dbReference>
<organism evidence="11 12">
    <name type="scientific">Staphylococcus gallinarum</name>
    <dbReference type="NCBI Taxonomy" id="1293"/>
    <lineage>
        <taxon>Bacteria</taxon>
        <taxon>Bacillati</taxon>
        <taxon>Bacillota</taxon>
        <taxon>Bacilli</taxon>
        <taxon>Bacillales</taxon>
        <taxon>Staphylococcaceae</taxon>
        <taxon>Staphylococcus</taxon>
    </lineage>
</organism>
<evidence type="ECO:0000256" key="2">
    <source>
        <dbReference type="ARBA" id="ARBA00009959"/>
    </source>
</evidence>
<evidence type="ECO:0000313" key="12">
    <source>
        <dbReference type="Proteomes" id="UP000255277"/>
    </source>
</evidence>
<comment type="subunit">
    <text evidence="9">Homodimer, forms a heterotetramer with a Cas1 homodimer.</text>
</comment>
<gene>
    <name evidence="9 11" type="primary">cas2</name>
    <name evidence="11" type="ORF">NCTC12195_00270</name>
    <name evidence="10" type="ORF">SGA02_20640</name>
</gene>
<keyword evidence="13" id="KW-1185">Reference proteome</keyword>
<dbReference type="Pfam" id="PF09827">
    <property type="entry name" value="CRISPR_Cas2"/>
    <property type="match status" value="1"/>
</dbReference>
<evidence type="ECO:0000256" key="9">
    <source>
        <dbReference type="HAMAP-Rule" id="MF_01471"/>
    </source>
</evidence>
<dbReference type="Proteomes" id="UP000321057">
    <property type="component" value="Unassembled WGS sequence"/>
</dbReference>
<evidence type="ECO:0000256" key="4">
    <source>
        <dbReference type="ARBA" id="ARBA00022723"/>
    </source>
</evidence>
<dbReference type="GO" id="GO:0046872">
    <property type="term" value="F:metal ion binding"/>
    <property type="evidence" value="ECO:0007669"/>
    <property type="project" value="UniProtKB-UniRule"/>
</dbReference>
<evidence type="ECO:0000313" key="13">
    <source>
        <dbReference type="Proteomes" id="UP000321057"/>
    </source>
</evidence>
<keyword evidence="6 9" id="KW-0378">Hydrolase</keyword>
<dbReference type="InterPro" id="IPR019199">
    <property type="entry name" value="Virulence_VapD/CRISPR_Cas2"/>
</dbReference>
<comment type="function">
    <text evidence="9">CRISPR (clustered regularly interspaced short palindromic repeat), is an adaptive immune system that provides protection against mobile genetic elements (viruses, transposable elements and conjugative plasmids). CRISPR clusters contain sequences complementary to antecedent mobile elements and target invading nucleic acids. CRISPR clusters are transcribed and processed into CRISPR RNA (crRNA). Functions as a ssRNA-specific endoribonuclease. Involved in the integration of spacer DNA into the CRISPR cassette.</text>
</comment>
<evidence type="ECO:0000256" key="7">
    <source>
        <dbReference type="ARBA" id="ARBA00022842"/>
    </source>
</evidence>